<keyword evidence="3" id="KW-1185">Reference proteome</keyword>
<evidence type="ECO:0000259" key="1">
    <source>
        <dbReference type="Pfam" id="PF00501"/>
    </source>
</evidence>
<dbReference type="PANTHER" id="PTHR43201">
    <property type="entry name" value="ACYL-COA SYNTHETASE"/>
    <property type="match status" value="1"/>
</dbReference>
<dbReference type="Pfam" id="PF00501">
    <property type="entry name" value="AMP-binding"/>
    <property type="match status" value="1"/>
</dbReference>
<dbReference type="EMBL" id="JARKIB010000025">
    <property type="protein sequence ID" value="KAJ7765657.1"/>
    <property type="molecule type" value="Genomic_DNA"/>
</dbReference>
<dbReference type="GO" id="GO:0006631">
    <property type="term" value="P:fatty acid metabolic process"/>
    <property type="evidence" value="ECO:0007669"/>
    <property type="project" value="TreeGrafter"/>
</dbReference>
<feature type="domain" description="AMP-dependent synthetase/ligase" evidence="1">
    <location>
        <begin position="27"/>
        <end position="346"/>
    </location>
</feature>
<dbReference type="Pfam" id="PF23562">
    <property type="entry name" value="AMP-binding_C_3"/>
    <property type="match status" value="1"/>
</dbReference>
<dbReference type="PANTHER" id="PTHR43201:SF3">
    <property type="entry name" value="ENZYME, PUTATIVE (JCVI)-RELATED"/>
    <property type="match status" value="1"/>
</dbReference>
<accession>A0AAD7JL67</accession>
<evidence type="ECO:0000313" key="3">
    <source>
        <dbReference type="Proteomes" id="UP001215598"/>
    </source>
</evidence>
<evidence type="ECO:0000313" key="2">
    <source>
        <dbReference type="EMBL" id="KAJ7765657.1"/>
    </source>
</evidence>
<dbReference type="AlphaFoldDB" id="A0AAD7JL67"/>
<dbReference type="InterPro" id="IPR000873">
    <property type="entry name" value="AMP-dep_synth/lig_dom"/>
</dbReference>
<reference evidence="2" key="1">
    <citation type="submission" date="2023-03" db="EMBL/GenBank/DDBJ databases">
        <title>Massive genome expansion in bonnet fungi (Mycena s.s.) driven by repeated elements and novel gene families across ecological guilds.</title>
        <authorList>
            <consortium name="Lawrence Berkeley National Laboratory"/>
            <person name="Harder C.B."/>
            <person name="Miyauchi S."/>
            <person name="Viragh M."/>
            <person name="Kuo A."/>
            <person name="Thoen E."/>
            <person name="Andreopoulos B."/>
            <person name="Lu D."/>
            <person name="Skrede I."/>
            <person name="Drula E."/>
            <person name="Henrissat B."/>
            <person name="Morin E."/>
            <person name="Kohler A."/>
            <person name="Barry K."/>
            <person name="LaButti K."/>
            <person name="Morin E."/>
            <person name="Salamov A."/>
            <person name="Lipzen A."/>
            <person name="Mereny Z."/>
            <person name="Hegedus B."/>
            <person name="Baldrian P."/>
            <person name="Stursova M."/>
            <person name="Weitz H."/>
            <person name="Taylor A."/>
            <person name="Grigoriev I.V."/>
            <person name="Nagy L.G."/>
            <person name="Martin F."/>
            <person name="Kauserud H."/>
        </authorList>
    </citation>
    <scope>NUCLEOTIDE SEQUENCE</scope>
    <source>
        <strain evidence="2">CBHHK182m</strain>
    </source>
</reference>
<proteinExistence type="predicted"/>
<protein>
    <recommendedName>
        <fullName evidence="1">AMP-dependent synthetase/ligase domain-containing protein</fullName>
    </recommendedName>
</protein>
<dbReference type="GO" id="GO:0031956">
    <property type="term" value="F:medium-chain fatty acid-CoA ligase activity"/>
    <property type="evidence" value="ECO:0007669"/>
    <property type="project" value="TreeGrafter"/>
</dbReference>
<dbReference type="Gene3D" id="3.40.50.12780">
    <property type="entry name" value="N-terminal domain of ligase-like"/>
    <property type="match status" value="1"/>
</dbReference>
<organism evidence="2 3">
    <name type="scientific">Mycena metata</name>
    <dbReference type="NCBI Taxonomy" id="1033252"/>
    <lineage>
        <taxon>Eukaryota</taxon>
        <taxon>Fungi</taxon>
        <taxon>Dikarya</taxon>
        <taxon>Basidiomycota</taxon>
        <taxon>Agaricomycotina</taxon>
        <taxon>Agaricomycetes</taxon>
        <taxon>Agaricomycetidae</taxon>
        <taxon>Agaricales</taxon>
        <taxon>Marasmiineae</taxon>
        <taxon>Mycenaceae</taxon>
        <taxon>Mycena</taxon>
    </lineage>
</organism>
<comment type="caution">
    <text evidence="2">The sequence shown here is derived from an EMBL/GenBank/DDBJ whole genome shotgun (WGS) entry which is preliminary data.</text>
</comment>
<dbReference type="InterPro" id="IPR042099">
    <property type="entry name" value="ANL_N_sf"/>
</dbReference>
<dbReference type="SUPFAM" id="SSF56801">
    <property type="entry name" value="Acetyl-CoA synthetase-like"/>
    <property type="match status" value="1"/>
</dbReference>
<gene>
    <name evidence="2" type="ORF">B0H16DRAFT_1523880</name>
</gene>
<sequence length="535" mass="58196">MHPQGTNSTTFCPGALDGTLSFPQLLEHHLHNSPRHRAFIYDDGHGGIVSVDFEKYVRSVHTVCRRVLHDLGSNTKAGAVVAIFADADTLSFCILVAAIMRAGLVPFCLSPRNSAAGVANLFQHVAPVAVYISPDMESVMTETRGLCETRFLVFQAPAFDRLQNDADSAANKALPVLPTVATEDTAIILHSSGSTSIFSKPVYLSHKMLFQYACVPWSGNKDYCGTVMAAQTLPNYHALGVVVGTWPFTNGVTMAVLRPTTPPIKPTPQNGLSSIINTRPDMISCTPAFIEAWSESTIGLETMKSVEAVKYFGAPLNKRVGDALVAKGVVVCSGYGAMEVGLVTPFLECHGENWHYFTVRKDIDFVRVPEADGSPLYTLTYLVGPSFTTTFTNSTINGRPGCSVNDLLEQHPDNPELHRIYGRKDDIIVLSSGFKMSPGPVGALPTHRKFLPDERILEAHITRNPFVQAAVVVGVGRTHPSVIIQLTPQSQLDLLDDSKKFKIHDAIWVSVDEANKTSPAHFQISRKVGATACRR</sequence>
<dbReference type="Proteomes" id="UP001215598">
    <property type="component" value="Unassembled WGS sequence"/>
</dbReference>
<name>A0AAD7JL67_9AGAR</name>